<dbReference type="Pfam" id="PF07516">
    <property type="entry name" value="SecA_SW"/>
    <property type="match status" value="1"/>
</dbReference>
<evidence type="ECO:0000256" key="3">
    <source>
        <dbReference type="ARBA" id="ARBA00007650"/>
    </source>
</evidence>
<keyword evidence="13" id="KW-0811">Translocation</keyword>
<evidence type="ECO:0000256" key="4">
    <source>
        <dbReference type="ARBA" id="ARBA00022448"/>
    </source>
</evidence>
<dbReference type="InterPro" id="IPR014018">
    <property type="entry name" value="SecA_motor_DEAD"/>
</dbReference>
<evidence type="ECO:0000256" key="14">
    <source>
        <dbReference type="ARBA" id="ARBA00023136"/>
    </source>
</evidence>
<keyword evidence="6" id="KW-0963">Cytoplasm</keyword>
<dbReference type="PROSITE" id="PS51194">
    <property type="entry name" value="HELICASE_CTER"/>
    <property type="match status" value="1"/>
</dbReference>
<comment type="subcellular location">
    <subcellularLocation>
        <location evidence="2">Cell membrane</location>
        <topology evidence="2">Peripheral membrane protein</topology>
        <orientation evidence="2">Cytoplasmic side</orientation>
    </subcellularLocation>
</comment>
<evidence type="ECO:0000313" key="19">
    <source>
        <dbReference type="EMBL" id="SUZ68828.1"/>
    </source>
</evidence>
<comment type="cofactor">
    <cofactor evidence="1">
        <name>Zn(2+)</name>
        <dbReference type="ChEBI" id="CHEBI:29105"/>
    </cofactor>
</comment>
<keyword evidence="12" id="KW-1278">Translocase</keyword>
<dbReference type="PANTHER" id="PTHR30612">
    <property type="entry name" value="SECA INNER MEMBRANE COMPONENT OF SEC PROTEIN SECRETION SYSTEM"/>
    <property type="match status" value="1"/>
</dbReference>
<keyword evidence="4" id="KW-0813">Transport</keyword>
<dbReference type="CDD" id="cd17928">
    <property type="entry name" value="DEXDc_SecA"/>
    <property type="match status" value="1"/>
</dbReference>
<reference evidence="19" key="1">
    <citation type="submission" date="2018-05" db="EMBL/GenBank/DDBJ databases">
        <authorList>
            <person name="Lanie J.A."/>
            <person name="Ng W.-L."/>
            <person name="Kazmierczak K.M."/>
            <person name="Andrzejewski T.M."/>
            <person name="Davidsen T.M."/>
            <person name="Wayne K.J."/>
            <person name="Tettelin H."/>
            <person name="Glass J.I."/>
            <person name="Rusch D."/>
            <person name="Podicherti R."/>
            <person name="Tsui H.-C.T."/>
            <person name="Winkler M.E."/>
        </authorList>
    </citation>
    <scope>NUCLEOTIDE SEQUENCE</scope>
</reference>
<dbReference type="GO" id="GO:0006886">
    <property type="term" value="P:intracellular protein transport"/>
    <property type="evidence" value="ECO:0007669"/>
    <property type="project" value="InterPro"/>
</dbReference>
<dbReference type="Pfam" id="PF21090">
    <property type="entry name" value="P-loop_SecA"/>
    <property type="match status" value="2"/>
</dbReference>
<feature type="domain" description="SecA family profile" evidence="18">
    <location>
        <begin position="57"/>
        <end position="663"/>
    </location>
</feature>
<dbReference type="InterPro" id="IPR014001">
    <property type="entry name" value="Helicase_ATP-bd"/>
</dbReference>
<dbReference type="InterPro" id="IPR044722">
    <property type="entry name" value="SecA_SF2_C"/>
</dbReference>
<dbReference type="GO" id="GO:0005829">
    <property type="term" value="C:cytosol"/>
    <property type="evidence" value="ECO:0007669"/>
    <property type="project" value="TreeGrafter"/>
</dbReference>
<dbReference type="InterPro" id="IPR001650">
    <property type="entry name" value="Helicase_C-like"/>
</dbReference>
<dbReference type="GO" id="GO:0031522">
    <property type="term" value="C:cell envelope Sec protein transport complex"/>
    <property type="evidence" value="ECO:0007669"/>
    <property type="project" value="TreeGrafter"/>
</dbReference>
<evidence type="ECO:0000256" key="9">
    <source>
        <dbReference type="ARBA" id="ARBA00022833"/>
    </source>
</evidence>
<keyword evidence="7" id="KW-0479">Metal-binding</keyword>
<dbReference type="EMBL" id="UINC01001044">
    <property type="protein sequence ID" value="SUZ68828.1"/>
    <property type="molecule type" value="Genomic_DNA"/>
</dbReference>
<evidence type="ECO:0000256" key="7">
    <source>
        <dbReference type="ARBA" id="ARBA00022723"/>
    </source>
</evidence>
<gene>
    <name evidence="19" type="ORF">METZ01_LOCUS21682</name>
</gene>
<keyword evidence="5" id="KW-1003">Cell membrane</keyword>
<dbReference type="AlphaFoldDB" id="A0A381PQT4"/>
<comment type="similarity">
    <text evidence="3">Belongs to the SecA family.</text>
</comment>
<dbReference type="InterPro" id="IPR036670">
    <property type="entry name" value="SecA_X-link_sf"/>
</dbReference>
<dbReference type="InterPro" id="IPR036266">
    <property type="entry name" value="SecA_Wing/Scaffold_sf"/>
</dbReference>
<dbReference type="SUPFAM" id="SSF81886">
    <property type="entry name" value="Helical scaffold and wing domains of SecA"/>
    <property type="match status" value="1"/>
</dbReference>
<proteinExistence type="inferred from homology"/>
<dbReference type="InterPro" id="IPR000185">
    <property type="entry name" value="SecA"/>
</dbReference>
<dbReference type="FunFam" id="3.90.1440.10:FF:000001">
    <property type="entry name" value="Preprotein translocase subunit SecA"/>
    <property type="match status" value="1"/>
</dbReference>
<dbReference type="Gene3D" id="3.10.450.50">
    <property type="match status" value="1"/>
</dbReference>
<evidence type="ECO:0000256" key="12">
    <source>
        <dbReference type="ARBA" id="ARBA00022967"/>
    </source>
</evidence>
<dbReference type="FunFam" id="3.40.50.300:FF:000429">
    <property type="entry name" value="Preprotein translocase subunit SecA"/>
    <property type="match status" value="1"/>
</dbReference>
<keyword evidence="8" id="KW-0547">Nucleotide-binding</keyword>
<feature type="domain" description="Helicase ATP-binding" evidence="16">
    <location>
        <begin position="143"/>
        <end position="301"/>
    </location>
</feature>
<dbReference type="Gene3D" id="1.10.3060.10">
    <property type="entry name" value="Helical scaffold and wing domains of SecA"/>
    <property type="match status" value="1"/>
</dbReference>
<dbReference type="SUPFAM" id="SSF81767">
    <property type="entry name" value="Pre-protein crosslinking domain of SecA"/>
    <property type="match status" value="1"/>
</dbReference>
<dbReference type="HAMAP" id="MF_01382">
    <property type="entry name" value="SecA"/>
    <property type="match status" value="1"/>
</dbReference>
<organism evidence="19">
    <name type="scientific">marine metagenome</name>
    <dbReference type="NCBI Taxonomy" id="408172"/>
    <lineage>
        <taxon>unclassified sequences</taxon>
        <taxon>metagenomes</taxon>
        <taxon>ecological metagenomes</taxon>
    </lineage>
</organism>
<dbReference type="PROSITE" id="PS51192">
    <property type="entry name" value="HELICASE_ATP_BIND_1"/>
    <property type="match status" value="1"/>
</dbReference>
<dbReference type="NCBIfam" id="TIGR00963">
    <property type="entry name" value="secA"/>
    <property type="match status" value="1"/>
</dbReference>
<dbReference type="SUPFAM" id="SSF52540">
    <property type="entry name" value="P-loop containing nucleoside triphosphate hydrolases"/>
    <property type="match status" value="2"/>
</dbReference>
<evidence type="ECO:0000256" key="8">
    <source>
        <dbReference type="ARBA" id="ARBA00022741"/>
    </source>
</evidence>
<keyword evidence="11" id="KW-0653">Protein transport</keyword>
<protein>
    <submittedName>
        <fullName evidence="19">Uncharacterized protein</fullName>
    </submittedName>
</protein>
<evidence type="ECO:0000256" key="10">
    <source>
        <dbReference type="ARBA" id="ARBA00022840"/>
    </source>
</evidence>
<dbReference type="Gene3D" id="3.40.50.300">
    <property type="entry name" value="P-loop containing nucleotide triphosphate hydrolases"/>
    <property type="match status" value="3"/>
</dbReference>
<evidence type="ECO:0000256" key="1">
    <source>
        <dbReference type="ARBA" id="ARBA00001947"/>
    </source>
</evidence>
<dbReference type="GO" id="GO:0017038">
    <property type="term" value="P:protein import"/>
    <property type="evidence" value="ECO:0007669"/>
    <property type="project" value="InterPro"/>
</dbReference>
<dbReference type="FunFam" id="3.40.50.300:FF:000334">
    <property type="entry name" value="Protein translocase subunit SecA"/>
    <property type="match status" value="1"/>
</dbReference>
<dbReference type="NCBIfam" id="NF009538">
    <property type="entry name" value="PRK12904.1"/>
    <property type="match status" value="1"/>
</dbReference>
<evidence type="ECO:0000256" key="5">
    <source>
        <dbReference type="ARBA" id="ARBA00022475"/>
    </source>
</evidence>
<dbReference type="GO" id="GO:0005886">
    <property type="term" value="C:plasma membrane"/>
    <property type="evidence" value="ECO:0007669"/>
    <property type="project" value="UniProtKB-SubCell"/>
</dbReference>
<dbReference type="InterPro" id="IPR027417">
    <property type="entry name" value="P-loop_NTPase"/>
</dbReference>
<dbReference type="Pfam" id="PF07517">
    <property type="entry name" value="SecA_DEAD"/>
    <property type="match status" value="1"/>
</dbReference>
<keyword evidence="14" id="KW-0472">Membrane</keyword>
<dbReference type="GO" id="GO:0043952">
    <property type="term" value="P:protein transport by the Sec complex"/>
    <property type="evidence" value="ECO:0007669"/>
    <property type="project" value="TreeGrafter"/>
</dbReference>
<evidence type="ECO:0000259" key="18">
    <source>
        <dbReference type="PROSITE" id="PS51196"/>
    </source>
</evidence>
<dbReference type="PROSITE" id="PS51196">
    <property type="entry name" value="SECA_MOTOR_DEAD"/>
    <property type="match status" value="1"/>
</dbReference>
<feature type="region of interest" description="Disordered" evidence="15">
    <location>
        <begin position="916"/>
        <end position="939"/>
    </location>
</feature>
<dbReference type="SMART" id="SM00958">
    <property type="entry name" value="SecA_PP_bind"/>
    <property type="match status" value="1"/>
</dbReference>
<sequence>MTRQFSFAKLTQLDFIWSEAVNEISIYRKNHTSLVTNSFITIQPSSQYLKRYREKMWKKVNKIFGNENAKTLKGYRKVVEKINALEPEMQAIEDKDFSKKTAEFQTRLEDGESLDDLIPEAFALVREASQRVIGERHYDVQLQGGLALHHGNIAEMATGEGKTLSSTCPVYLNALTGKGVHIITPNDYLAKRDSNWMGAIFEFLGLSVGLIQHGLYDDDRRRAYADDITYGTNNEFGFDYLRDNMKYSLEEYVQREFNFAVVDEVDSILIDEARTPLIISGPTEDNVEKYHQINKFVYGLSREIRKEEVGKLPQDQMHNIAENLEELEDHDIVRDGDYALDERARSINLTDQGSVKIEGRLQDLLVKDTSLFDYENMEILHHVNQALKAHYMFNKDVDYVVQEGQVIIVDEFTGRLMPGRRFSDGLHQALEAKEGVNVERENQTLATITFQNYFRLYKKLSGMTGTAETEKNEFKKIYNLGVVVIPTNKPLARKDLSDVVFKTVDAKYRATIKRIKELNKNGQPVLVGTVSIEVSEAISKLLRKVGIEHEVLNAKHHEREAEIISNAGHFGAVTIATNMAGRGTDIKPAPETLEVGGLFVLGTGRHDSRRIDNQLRGRSGRQGDPGASQFLLSLEDDLLRIFGGERISNLMDKLNIEEDEPIEHVFITKAIGNAQKKVEGYHFDIRKHVLEYDDVMEKQRSIIYSRRRDILGDEVHDLILEMCDGVIDQMMAQHCQDKYADQWDVQGFNRAFEGVFAKIPDEKWHEDELKPDEHTEKFYGWIEDLYKEKIEFFRKVAELNFETDVSDEDRKEVFGQMILDLERQVLLKVNDNLWKDHLLSMDHLREGIGLVGYAQKKPLDEYRKQAFEMFSDLMDRIDYEAISTFYKLTIAHPLAEPEPAPQLQDVEFIHGEVEAPAAEAKKKKPQPIRAQPSVGRNEPCPCGSGKKYKKCCGLAKKIA</sequence>
<feature type="domain" description="Helicase C-terminal" evidence="17">
    <location>
        <begin position="503"/>
        <end position="662"/>
    </location>
</feature>
<evidence type="ECO:0000259" key="17">
    <source>
        <dbReference type="PROSITE" id="PS51194"/>
    </source>
</evidence>
<dbReference type="Gene3D" id="3.90.1440.10">
    <property type="entry name" value="SecA, preprotein cross-linking domain"/>
    <property type="match status" value="1"/>
</dbReference>
<evidence type="ECO:0000256" key="11">
    <source>
        <dbReference type="ARBA" id="ARBA00022927"/>
    </source>
</evidence>
<keyword evidence="9" id="KW-0862">Zinc</keyword>
<dbReference type="GO" id="GO:0006605">
    <property type="term" value="P:protein targeting"/>
    <property type="evidence" value="ECO:0007669"/>
    <property type="project" value="InterPro"/>
</dbReference>
<evidence type="ECO:0000256" key="2">
    <source>
        <dbReference type="ARBA" id="ARBA00004413"/>
    </source>
</evidence>
<dbReference type="CDD" id="cd18803">
    <property type="entry name" value="SF2_C_secA"/>
    <property type="match status" value="1"/>
</dbReference>
<dbReference type="InterPro" id="IPR011115">
    <property type="entry name" value="SecA_DEAD"/>
</dbReference>
<dbReference type="InterPro" id="IPR011130">
    <property type="entry name" value="SecA_preprotein_X-link_dom"/>
</dbReference>
<dbReference type="InterPro" id="IPR011116">
    <property type="entry name" value="SecA_Wing/Scaffold"/>
</dbReference>
<evidence type="ECO:0000256" key="15">
    <source>
        <dbReference type="SAM" id="MobiDB-lite"/>
    </source>
</evidence>
<dbReference type="PANTHER" id="PTHR30612:SF0">
    <property type="entry name" value="CHLOROPLAST PROTEIN-TRANSPORTING ATPASE"/>
    <property type="match status" value="1"/>
</dbReference>
<evidence type="ECO:0000259" key="16">
    <source>
        <dbReference type="PROSITE" id="PS51192"/>
    </source>
</evidence>
<name>A0A381PQT4_9ZZZZ</name>
<dbReference type="Pfam" id="PF01043">
    <property type="entry name" value="SecA_PP_bind"/>
    <property type="match status" value="1"/>
</dbReference>
<dbReference type="InterPro" id="IPR004027">
    <property type="entry name" value="SEC_C_motif"/>
</dbReference>
<evidence type="ECO:0000256" key="6">
    <source>
        <dbReference type="ARBA" id="ARBA00022490"/>
    </source>
</evidence>
<keyword evidence="10" id="KW-0067">ATP-binding</keyword>
<dbReference type="GO" id="GO:0046872">
    <property type="term" value="F:metal ion binding"/>
    <property type="evidence" value="ECO:0007669"/>
    <property type="project" value="UniProtKB-KW"/>
</dbReference>
<dbReference type="Pfam" id="PF02810">
    <property type="entry name" value="SEC-C"/>
    <property type="match status" value="1"/>
</dbReference>
<evidence type="ECO:0000256" key="13">
    <source>
        <dbReference type="ARBA" id="ARBA00023010"/>
    </source>
</evidence>
<dbReference type="PRINTS" id="PR00906">
    <property type="entry name" value="SECA"/>
</dbReference>
<dbReference type="SMART" id="SM00957">
    <property type="entry name" value="SecA_DEAD"/>
    <property type="match status" value="1"/>
</dbReference>
<accession>A0A381PQT4</accession>
<dbReference type="GO" id="GO:0005524">
    <property type="term" value="F:ATP binding"/>
    <property type="evidence" value="ECO:0007669"/>
    <property type="project" value="UniProtKB-KW"/>
</dbReference>